<evidence type="ECO:0000313" key="3">
    <source>
        <dbReference type="Proteomes" id="UP000694558"/>
    </source>
</evidence>
<evidence type="ECO:0008006" key="4">
    <source>
        <dbReference type="Google" id="ProtNLM"/>
    </source>
</evidence>
<dbReference type="PANTHER" id="PTHR21243">
    <property type="entry name" value="PROTEIN SCAI"/>
    <property type="match status" value="1"/>
</dbReference>
<dbReference type="Proteomes" id="UP000694558">
    <property type="component" value="Chromosome 4"/>
</dbReference>
<dbReference type="InterPro" id="IPR022709">
    <property type="entry name" value="SCAI"/>
</dbReference>
<dbReference type="GO" id="GO:0003714">
    <property type="term" value="F:transcription corepressor activity"/>
    <property type="evidence" value="ECO:0007669"/>
    <property type="project" value="InterPro"/>
</dbReference>
<proteinExistence type="predicted"/>
<dbReference type="Ensembl" id="ENSSMAT00000013687.2">
    <property type="protein sequence ID" value="ENSSMAP00000013512.2"/>
    <property type="gene ID" value="ENSSMAG00000008273.2"/>
</dbReference>
<organism evidence="2 3">
    <name type="scientific">Scophthalmus maximus</name>
    <name type="common">Turbot</name>
    <name type="synonym">Psetta maxima</name>
    <dbReference type="NCBI Taxonomy" id="52904"/>
    <lineage>
        <taxon>Eukaryota</taxon>
        <taxon>Metazoa</taxon>
        <taxon>Chordata</taxon>
        <taxon>Craniata</taxon>
        <taxon>Vertebrata</taxon>
        <taxon>Euteleostomi</taxon>
        <taxon>Actinopterygii</taxon>
        <taxon>Neopterygii</taxon>
        <taxon>Teleostei</taxon>
        <taxon>Neoteleostei</taxon>
        <taxon>Acanthomorphata</taxon>
        <taxon>Carangaria</taxon>
        <taxon>Pleuronectiformes</taxon>
        <taxon>Pleuronectoidei</taxon>
        <taxon>Scophthalmidae</taxon>
        <taxon>Scophthalmus</taxon>
    </lineage>
</organism>
<sequence length="551" mass="63750">MYINVMTGAETEEDIPLGERKTVTDFCYLLDKSKQLFNGLRDLPQYGHKQWQSYFGRTFDVYTKLWKFQQQHRQVLDSRYVKLYFNHTHHCLTAFSFYSAIRQRSYYFQVNKEDRPELVVKKLRYYARYIVVCLLLNKMDLVKVLVKELSEEIEDYTQRFNTEDQLEWNLVLQEVAAFVEADPVMVLNENNSAVVVISHRLQEGSVPPLEQGMVVGQLILADALIIGNCNNQVKFSELTIDMFRMLQTLEREPVNLATQTPKQGTVEPIEKPAKRENPHKYLLYKPTFSQLFTFLSASFKELPANSVLLVYLSATGVFPTGPSDYEGPYDFGGVLTNTNRDVVNGETMQKKNQAQKEMHCLHPGDLFPFTRKPLFVIVDSSNSTAYKNFTNLFGQPLVCLLSPTVYPKSVQDQCQRGSLFTLFLYSPLLAFSSVCGLNSVRRGLWDRAQEFLSKVYNDIGQMITRSRTIDQAFLQFFGDEFLRLLLIRFVFCSAALRLHKLFRESQSFPDSYPELPKQDTVENSLLQKHILELATILDVQSLFWDDSLEVY</sequence>
<keyword evidence="1" id="KW-0175">Coiled coil</keyword>
<dbReference type="Pfam" id="PF12070">
    <property type="entry name" value="SCAI"/>
    <property type="match status" value="2"/>
</dbReference>
<evidence type="ECO:0000313" key="2">
    <source>
        <dbReference type="Ensembl" id="ENSSMAP00000013512.2"/>
    </source>
</evidence>
<protein>
    <recommendedName>
        <fullName evidence="4">Protein SCAI</fullName>
    </recommendedName>
</protein>
<accession>A0A8D3A6Y8</accession>
<gene>
    <name evidence="2" type="primary">scai</name>
</gene>
<reference evidence="2" key="2">
    <citation type="submission" date="2025-08" db="UniProtKB">
        <authorList>
            <consortium name="Ensembl"/>
        </authorList>
    </citation>
    <scope>IDENTIFICATION</scope>
</reference>
<dbReference type="GO" id="GO:0006351">
    <property type="term" value="P:DNA-templated transcription"/>
    <property type="evidence" value="ECO:0007669"/>
    <property type="project" value="InterPro"/>
</dbReference>
<feature type="coiled-coil region" evidence="1">
    <location>
        <begin position="139"/>
        <end position="166"/>
    </location>
</feature>
<dbReference type="GeneTree" id="ENSGT00390000009566"/>
<evidence type="ECO:0000256" key="1">
    <source>
        <dbReference type="SAM" id="Coils"/>
    </source>
</evidence>
<name>A0A8D3A6Y8_SCOMX</name>
<reference evidence="2" key="1">
    <citation type="submission" date="2023-05" db="EMBL/GenBank/DDBJ databases">
        <title>High-quality long-read genome of Scophthalmus maximus.</title>
        <authorList>
            <person name="Lien S."/>
            <person name="Martinez P."/>
        </authorList>
    </citation>
    <scope>NUCLEOTIDE SEQUENCE [LARGE SCALE GENOMIC DNA]</scope>
</reference>
<dbReference type="AlphaFoldDB" id="A0A8D3A6Y8"/>